<keyword evidence="5" id="KW-0547">Nucleotide-binding</keyword>
<dbReference type="GO" id="GO:0005524">
    <property type="term" value="F:ATP binding"/>
    <property type="evidence" value="ECO:0007669"/>
    <property type="project" value="UniProtKB-KW"/>
</dbReference>
<evidence type="ECO:0000313" key="15">
    <source>
        <dbReference type="EMBL" id="QKF93805.1"/>
    </source>
</evidence>
<dbReference type="GO" id="GO:1990817">
    <property type="term" value="F:poly(A) RNA polymerase activity"/>
    <property type="evidence" value="ECO:0007669"/>
    <property type="project" value="UniProtKB-EC"/>
</dbReference>
<dbReference type="CDD" id="cd20920">
    <property type="entry name" value="polyA_pol_Mimi"/>
    <property type="match status" value="1"/>
</dbReference>
<keyword evidence="8" id="KW-0804">Transcription</keyword>
<evidence type="ECO:0000256" key="2">
    <source>
        <dbReference type="ARBA" id="ARBA00012388"/>
    </source>
</evidence>
<feature type="domain" description="Poly(A) polymerase catalytic subunit" evidence="13">
    <location>
        <begin position="44"/>
        <end position="173"/>
    </location>
</feature>
<comment type="similarity">
    <text evidence="9">Belongs to the poxviridae poly(A) polymerase catalytic subunit family. Highly divergent.</text>
</comment>
<feature type="region of interest" description="Disordered" evidence="12">
    <location>
        <begin position="431"/>
        <end position="465"/>
    </location>
</feature>
<organism evidence="15 16">
    <name type="scientific">Fadolivirus FV1/VV64</name>
    <dbReference type="NCBI Taxonomy" id="3070911"/>
    <lineage>
        <taxon>Viruses</taxon>
        <taxon>Varidnaviria</taxon>
        <taxon>Bamfordvirae</taxon>
        <taxon>Nucleocytoviricota</taxon>
        <taxon>Megaviricetes</taxon>
        <taxon>Imitervirales</taxon>
        <taxon>Mimiviridae</taxon>
        <taxon>Klosneuvirinae</taxon>
        <taxon>Fadolivirus</taxon>
        <taxon>Fadolivirus algeromassiliense</taxon>
    </lineage>
</organism>
<keyword evidence="6" id="KW-0067">ATP-binding</keyword>
<dbReference type="InterPro" id="IPR049463">
    <property type="entry name" value="APMV_polyA_pol_cat_2nd"/>
</dbReference>
<evidence type="ECO:0000256" key="7">
    <source>
        <dbReference type="ARBA" id="ARBA00022844"/>
    </source>
</evidence>
<comment type="subcellular location">
    <subcellularLocation>
        <location evidence="1">Virion</location>
    </subcellularLocation>
</comment>
<evidence type="ECO:0000256" key="6">
    <source>
        <dbReference type="ARBA" id="ARBA00022840"/>
    </source>
</evidence>
<feature type="domain" description="Putative poly(A) polymerase catalytic subunit C-terminal mimivirus" evidence="14">
    <location>
        <begin position="218"/>
        <end position="476"/>
    </location>
</feature>
<evidence type="ECO:0000256" key="9">
    <source>
        <dbReference type="ARBA" id="ARBA00025732"/>
    </source>
</evidence>
<evidence type="ECO:0000256" key="10">
    <source>
        <dbReference type="ARBA" id="ARBA00026159"/>
    </source>
</evidence>
<accession>A0A7D3QU20</accession>
<evidence type="ECO:0000256" key="12">
    <source>
        <dbReference type="SAM" id="MobiDB-lite"/>
    </source>
</evidence>
<proteinExistence type="inferred from homology"/>
<evidence type="ECO:0000256" key="11">
    <source>
        <dbReference type="ARBA" id="ARBA00048830"/>
    </source>
</evidence>
<evidence type="ECO:0000256" key="5">
    <source>
        <dbReference type="ARBA" id="ARBA00022741"/>
    </source>
</evidence>
<comment type="catalytic activity">
    <reaction evidence="11">
        <text>RNA(n) + ATP = RNA(n)-3'-adenine ribonucleotide + diphosphate</text>
        <dbReference type="Rhea" id="RHEA:11332"/>
        <dbReference type="Rhea" id="RHEA-COMP:14527"/>
        <dbReference type="Rhea" id="RHEA-COMP:17347"/>
        <dbReference type="ChEBI" id="CHEBI:30616"/>
        <dbReference type="ChEBI" id="CHEBI:33019"/>
        <dbReference type="ChEBI" id="CHEBI:140395"/>
        <dbReference type="ChEBI" id="CHEBI:173115"/>
        <dbReference type="EC" id="2.7.7.19"/>
    </reaction>
</comment>
<keyword evidence="7" id="KW-0946">Virion</keyword>
<dbReference type="GO" id="GO:0006397">
    <property type="term" value="P:mRNA processing"/>
    <property type="evidence" value="ECO:0007669"/>
    <property type="project" value="UniProtKB-KW"/>
</dbReference>
<sequence length="507" mass="59481">MALYTLKDVELVDSKIDDITDKIEKKKLDIFEPTKKELLDANIVVMQFIKDKKRKIYGGYAQNKVIVAKDPKDAFYDEDDLPDIDVYSPEPLKDLVELCNILHSKGFKDVAGQEAQHKETYKIFVNGGNVIDLSYVPRNIYNKMPFIEINGINYMHPSFVYIDLYKMLTDPYFSGSHRWKKVFPRIYKLQKHYPFNKASKPLNNAYDVPKDKKEIVNQINKTIIDHINNKENYIIVGQYAYNYLLEESGIMKDKQLGGKYKLIEIPFMQLIATEYIPNTTEIISKLKETYGDKISYKEFYPLWTTTGYSTVVYYDGFAVLHITSHNDRCVQVRKVNTKYYNNGKSELYKDGFVDIGCFDFIFLMNLISGFRTRVNGIEDKYHYHNIMTSHLIEIRNYYLEKNKKTLLDESLFMSFIPDCVGETIDPVREARQEAKRKRKEGKAPIYRYDPSKPRDAPDYKFANTSGNEINKSRNLKVTRYIENPELLKTYNKNQEEEIEELDENIAE</sequence>
<keyword evidence="4" id="KW-0808">Transferase</keyword>
<keyword evidence="3" id="KW-0507">mRNA processing</keyword>
<reference evidence="15 16" key="1">
    <citation type="submission" date="2020-04" db="EMBL/GenBank/DDBJ databases">
        <title>Advantages and limits of metagenomic assembly and binning of a giant virus.</title>
        <authorList>
            <person name="Schulz F."/>
            <person name="Andreani J."/>
            <person name="Francis R."/>
            <person name="Boudjemaa H."/>
            <person name="Bou Khalil J.Y."/>
            <person name="Lee J."/>
            <person name="La Scola B."/>
            <person name="Woyke T."/>
        </authorList>
    </citation>
    <scope>NUCLEOTIDE SEQUENCE [LARGE SCALE GENOMIC DNA]</scope>
    <source>
        <strain evidence="15 16">FV1/VV64</strain>
    </source>
</reference>
<dbReference type="EMBL" id="MT418680">
    <property type="protein sequence ID" value="QKF93805.1"/>
    <property type="molecule type" value="Genomic_DNA"/>
</dbReference>
<gene>
    <name evidence="15" type="ORF">Fadolivirus_1_347</name>
</gene>
<evidence type="ECO:0000256" key="3">
    <source>
        <dbReference type="ARBA" id="ARBA00022664"/>
    </source>
</evidence>
<dbReference type="Proteomes" id="UP001162001">
    <property type="component" value="Segment"/>
</dbReference>
<evidence type="ECO:0000259" key="13">
    <source>
        <dbReference type="Pfam" id="PF19244"/>
    </source>
</evidence>
<evidence type="ECO:0000256" key="8">
    <source>
        <dbReference type="ARBA" id="ARBA00023163"/>
    </source>
</evidence>
<dbReference type="InterPro" id="IPR045355">
    <property type="entry name" value="PolyA_pol_cat_su"/>
</dbReference>
<evidence type="ECO:0000256" key="4">
    <source>
        <dbReference type="ARBA" id="ARBA00022679"/>
    </source>
</evidence>
<evidence type="ECO:0000259" key="14">
    <source>
        <dbReference type="Pfam" id="PF21649"/>
    </source>
</evidence>
<dbReference type="Pfam" id="PF19244">
    <property type="entry name" value="Poly_A_pol_cat"/>
    <property type="match status" value="1"/>
</dbReference>
<keyword evidence="16" id="KW-1185">Reference proteome</keyword>
<feature type="compositionally biased region" description="Basic and acidic residues" evidence="12">
    <location>
        <begin position="449"/>
        <end position="458"/>
    </location>
</feature>
<name>A0A7D3QU20_9VIRU</name>
<evidence type="ECO:0000256" key="1">
    <source>
        <dbReference type="ARBA" id="ARBA00004328"/>
    </source>
</evidence>
<dbReference type="EC" id="2.7.7.19" evidence="2"/>
<protein>
    <recommendedName>
        <fullName evidence="10">Putative poly(A) polymerase catalytic subunit</fullName>
        <ecNumber evidence="2">2.7.7.19</ecNumber>
    </recommendedName>
</protein>
<dbReference type="GO" id="GO:0044423">
    <property type="term" value="C:virion component"/>
    <property type="evidence" value="ECO:0007669"/>
    <property type="project" value="UniProtKB-KW"/>
</dbReference>
<evidence type="ECO:0000313" key="16">
    <source>
        <dbReference type="Proteomes" id="UP001162001"/>
    </source>
</evidence>
<dbReference type="Pfam" id="PF21649">
    <property type="entry name" value="APMV_polyA_pol_cat_2nd"/>
    <property type="match status" value="1"/>
</dbReference>